<dbReference type="InterPro" id="IPR027417">
    <property type="entry name" value="P-loop_NTPase"/>
</dbReference>
<dbReference type="EMBL" id="BAAAEU010000007">
    <property type="protein sequence ID" value="GAA0713852.1"/>
    <property type="molecule type" value="Genomic_DNA"/>
</dbReference>
<evidence type="ECO:0008006" key="3">
    <source>
        <dbReference type="Google" id="ProtNLM"/>
    </source>
</evidence>
<evidence type="ECO:0000313" key="1">
    <source>
        <dbReference type="EMBL" id="GAA0713852.1"/>
    </source>
</evidence>
<organism evidence="1 2">
    <name type="scientific">Dokdonella soli</name>
    <dbReference type="NCBI Taxonomy" id="529810"/>
    <lineage>
        <taxon>Bacteria</taxon>
        <taxon>Pseudomonadati</taxon>
        <taxon>Pseudomonadota</taxon>
        <taxon>Gammaproteobacteria</taxon>
        <taxon>Lysobacterales</taxon>
        <taxon>Rhodanobacteraceae</taxon>
        <taxon>Dokdonella</taxon>
    </lineage>
</organism>
<evidence type="ECO:0000313" key="2">
    <source>
        <dbReference type="Proteomes" id="UP001501523"/>
    </source>
</evidence>
<protein>
    <recommendedName>
        <fullName evidence="3">Thymidylate kinase</fullName>
    </recommendedName>
</protein>
<dbReference type="RefSeq" id="WP_343789710.1">
    <property type="nucleotide sequence ID" value="NZ_BAAAEU010000007.1"/>
</dbReference>
<accession>A0ABN1IHV3</accession>
<dbReference type="SUPFAM" id="SSF52540">
    <property type="entry name" value="P-loop containing nucleoside triphosphate hydrolases"/>
    <property type="match status" value="1"/>
</dbReference>
<dbReference type="Proteomes" id="UP001501523">
    <property type="component" value="Unassembled WGS sequence"/>
</dbReference>
<keyword evidence="2" id="KW-1185">Reference proteome</keyword>
<gene>
    <name evidence="1" type="ORF">GCM10009105_17680</name>
</gene>
<reference evidence="1 2" key="1">
    <citation type="journal article" date="2019" name="Int. J. Syst. Evol. Microbiol.">
        <title>The Global Catalogue of Microorganisms (GCM) 10K type strain sequencing project: providing services to taxonomists for standard genome sequencing and annotation.</title>
        <authorList>
            <consortium name="The Broad Institute Genomics Platform"/>
            <consortium name="The Broad Institute Genome Sequencing Center for Infectious Disease"/>
            <person name="Wu L."/>
            <person name="Ma J."/>
        </authorList>
    </citation>
    <scope>NUCLEOTIDE SEQUENCE [LARGE SCALE GENOMIC DNA]</scope>
    <source>
        <strain evidence="1 2">JCM 15421</strain>
    </source>
</reference>
<name>A0ABN1IHV3_9GAMM</name>
<sequence>MKTETIPGLLIEGVDYSGKTAVSTELERIMRERGYEPYRRACFMHEHPIIDGLLALAKASQRMDERDICYTASILLDLTLPALPSPPGYLLQERHVQTQIGRNTFFYEDDERWQVTTLRRLRRCFSTQVYLTSNLAAKRERTRTRTPKSPRDALLAEDVLLHQRYDDYMRDTLPGGEAWLVIDTSVLSIADVAGLILDQIETFDECAAFARV</sequence>
<dbReference type="Gene3D" id="3.40.50.300">
    <property type="entry name" value="P-loop containing nucleotide triphosphate hydrolases"/>
    <property type="match status" value="1"/>
</dbReference>
<comment type="caution">
    <text evidence="1">The sequence shown here is derived from an EMBL/GenBank/DDBJ whole genome shotgun (WGS) entry which is preliminary data.</text>
</comment>
<proteinExistence type="predicted"/>